<dbReference type="PANTHER" id="PTHR12509">
    <property type="entry name" value="SPERMATOGENESIS-ASSOCIATED 4-RELATED"/>
    <property type="match status" value="1"/>
</dbReference>
<evidence type="ECO:0000259" key="1">
    <source>
        <dbReference type="Pfam" id="PF06294"/>
    </source>
</evidence>
<dbReference type="GO" id="GO:0008017">
    <property type="term" value="F:microtubule binding"/>
    <property type="evidence" value="ECO:0007669"/>
    <property type="project" value="TreeGrafter"/>
</dbReference>
<dbReference type="GO" id="GO:0051493">
    <property type="term" value="P:regulation of cytoskeleton organization"/>
    <property type="evidence" value="ECO:0007669"/>
    <property type="project" value="TreeGrafter"/>
</dbReference>
<dbReference type="InterPro" id="IPR036872">
    <property type="entry name" value="CH_dom_sf"/>
</dbReference>
<dbReference type="AlphaFoldDB" id="A0A177WX86"/>
<proteinExistence type="predicted"/>
<protein>
    <recommendedName>
        <fullName evidence="1">CH-like domain-containing protein</fullName>
    </recommendedName>
</protein>
<reference evidence="2 3" key="2">
    <citation type="submission" date="2016-05" db="EMBL/GenBank/DDBJ databases">
        <title>Lineage-specific infection strategies underlie the spectrum of fungal disease in amphibians.</title>
        <authorList>
            <person name="Cuomo C.A."/>
            <person name="Farrer R.A."/>
            <person name="James T."/>
            <person name="Longcore J."/>
            <person name="Birren B."/>
        </authorList>
    </citation>
    <scope>NUCLEOTIDE SEQUENCE [LARGE SCALE GENOMIC DNA]</scope>
    <source>
        <strain evidence="2 3">JEL423</strain>
    </source>
</reference>
<evidence type="ECO:0000313" key="2">
    <source>
        <dbReference type="EMBL" id="OAJ44542.1"/>
    </source>
</evidence>
<sequence>MCIFENRNQEMSGLPRQVIKWLQSLDLSFPIRIPKRDFANGYLIAEIFSRYYPNELQVWLLYTGDSTPQKANNWDVIGKFFKRNNINIPKEAMEAVMHCHADAAIRFVENLYMLLTKNSLPERSIIQDQEEIVPHFALPTSANAIRCMAESPDKARIVLEAHKEFIKQLRAWTGDTRDYQEKQTCNYG</sequence>
<dbReference type="EMBL" id="DS022312">
    <property type="protein sequence ID" value="OAJ44542.1"/>
    <property type="molecule type" value="Genomic_DNA"/>
</dbReference>
<dbReference type="VEuPathDB" id="FungiDB:BDEG_27762"/>
<dbReference type="OrthoDB" id="62528at2759"/>
<name>A0A177WX86_BATDL</name>
<evidence type="ECO:0000313" key="3">
    <source>
        <dbReference type="Proteomes" id="UP000077115"/>
    </source>
</evidence>
<dbReference type="Pfam" id="PF06294">
    <property type="entry name" value="CH_2"/>
    <property type="match status" value="1"/>
</dbReference>
<dbReference type="InterPro" id="IPR052111">
    <property type="entry name" value="Spermatogenesis_Ciliary_MAP"/>
</dbReference>
<accession>A0A177WX86</accession>
<feature type="domain" description="CH-like" evidence="1">
    <location>
        <begin position="18"/>
        <end position="112"/>
    </location>
</feature>
<dbReference type="Gene3D" id="1.10.418.10">
    <property type="entry name" value="Calponin-like domain"/>
    <property type="match status" value="1"/>
</dbReference>
<dbReference type="Proteomes" id="UP000077115">
    <property type="component" value="Unassembled WGS sequence"/>
</dbReference>
<dbReference type="InterPro" id="IPR010441">
    <property type="entry name" value="CH_2"/>
</dbReference>
<reference evidence="2 3" key="1">
    <citation type="submission" date="2006-10" db="EMBL/GenBank/DDBJ databases">
        <title>The Genome Sequence of Batrachochytrium dendrobatidis JEL423.</title>
        <authorList>
            <consortium name="The Broad Institute Genome Sequencing Platform"/>
            <person name="Birren B."/>
            <person name="Lander E."/>
            <person name="Galagan J."/>
            <person name="Cuomo C."/>
            <person name="Devon K."/>
            <person name="Jaffe D."/>
            <person name="Butler J."/>
            <person name="Alvarez P."/>
            <person name="Gnerre S."/>
            <person name="Grabherr M."/>
            <person name="Kleber M."/>
            <person name="Mauceli E."/>
            <person name="Brockman W."/>
            <person name="Young S."/>
            <person name="LaButti K."/>
            <person name="Sykes S."/>
            <person name="DeCaprio D."/>
            <person name="Crawford M."/>
            <person name="Koehrsen M."/>
            <person name="Engels R."/>
            <person name="Montgomery P."/>
            <person name="Pearson M."/>
            <person name="Howarth C."/>
            <person name="Larson L."/>
            <person name="White J."/>
            <person name="O'Leary S."/>
            <person name="Kodira C."/>
            <person name="Zeng Q."/>
            <person name="Yandava C."/>
            <person name="Alvarado L."/>
            <person name="Longcore J."/>
            <person name="James T."/>
        </authorList>
    </citation>
    <scope>NUCLEOTIDE SEQUENCE [LARGE SCALE GENOMIC DNA]</scope>
    <source>
        <strain evidence="2 3">JEL423</strain>
    </source>
</reference>
<dbReference type="STRING" id="403673.A0A177WX86"/>
<dbReference type="PANTHER" id="PTHR12509:SF8">
    <property type="entry name" value="SPERMATOGENESIS-ASSOCIATED PROTEIN 4"/>
    <property type="match status" value="1"/>
</dbReference>
<dbReference type="GO" id="GO:0005930">
    <property type="term" value="C:axoneme"/>
    <property type="evidence" value="ECO:0007669"/>
    <property type="project" value="TreeGrafter"/>
</dbReference>
<organism evidence="2 3">
    <name type="scientific">Batrachochytrium dendrobatidis (strain JEL423)</name>
    <dbReference type="NCBI Taxonomy" id="403673"/>
    <lineage>
        <taxon>Eukaryota</taxon>
        <taxon>Fungi</taxon>
        <taxon>Fungi incertae sedis</taxon>
        <taxon>Chytridiomycota</taxon>
        <taxon>Chytridiomycota incertae sedis</taxon>
        <taxon>Chytridiomycetes</taxon>
        <taxon>Rhizophydiales</taxon>
        <taxon>Rhizophydiales incertae sedis</taxon>
        <taxon>Batrachochytrium</taxon>
    </lineage>
</organism>
<gene>
    <name evidence="2" type="ORF">BDEG_27762</name>
</gene>